<reference evidence="2 3" key="1">
    <citation type="journal article" date="2019" name="Environ. Microbiol.">
        <title>Species interactions and distinct microbial communities in high Arctic permafrost affected cryosols are associated with the CH4 and CO2 gas fluxes.</title>
        <authorList>
            <person name="Altshuler I."/>
            <person name="Hamel J."/>
            <person name="Turney S."/>
            <person name="Magnuson E."/>
            <person name="Levesque R."/>
            <person name="Greer C."/>
            <person name="Whyte L.G."/>
        </authorList>
    </citation>
    <scope>NUCLEOTIDE SEQUENCE [LARGE SCALE GENOMIC DNA]</scope>
    <source>
        <strain evidence="2 3">S9.3A</strain>
    </source>
</reference>
<comment type="caution">
    <text evidence="2">The sequence shown here is derived from an EMBL/GenBank/DDBJ whole genome shotgun (WGS) entry which is preliminary data.</text>
</comment>
<evidence type="ECO:0000256" key="1">
    <source>
        <dbReference type="SAM" id="MobiDB-lite"/>
    </source>
</evidence>
<keyword evidence="3" id="KW-1185">Reference proteome</keyword>
<name>A0A502CPW7_9MICO</name>
<evidence type="ECO:0000313" key="3">
    <source>
        <dbReference type="Proteomes" id="UP000317722"/>
    </source>
</evidence>
<dbReference type="RefSeq" id="WP_140742325.1">
    <property type="nucleotide sequence ID" value="NZ_RCZM01000005.1"/>
</dbReference>
<evidence type="ECO:0000313" key="2">
    <source>
        <dbReference type="EMBL" id="TPG14948.1"/>
    </source>
</evidence>
<feature type="region of interest" description="Disordered" evidence="1">
    <location>
        <begin position="117"/>
        <end position="156"/>
    </location>
</feature>
<feature type="compositionally biased region" description="Basic and acidic residues" evidence="1">
    <location>
        <begin position="129"/>
        <end position="142"/>
    </location>
</feature>
<accession>A0A502CPW7</accession>
<dbReference type="EMBL" id="RCZM01000005">
    <property type="protein sequence ID" value="TPG14948.1"/>
    <property type="molecule type" value="Genomic_DNA"/>
</dbReference>
<dbReference type="OrthoDB" id="4865153at2"/>
<dbReference type="Proteomes" id="UP000317722">
    <property type="component" value="Unassembled WGS sequence"/>
</dbReference>
<protein>
    <submittedName>
        <fullName evidence="2">Uncharacterized protein</fullName>
    </submittedName>
</protein>
<feature type="compositionally biased region" description="Acidic residues" evidence="1">
    <location>
        <begin position="118"/>
        <end position="128"/>
    </location>
</feature>
<proteinExistence type="predicted"/>
<gene>
    <name evidence="2" type="ORF">EAH86_15530</name>
</gene>
<organism evidence="2 3">
    <name type="scientific">Pedococcus bigeumensis</name>
    <dbReference type="NCBI Taxonomy" id="433644"/>
    <lineage>
        <taxon>Bacteria</taxon>
        <taxon>Bacillati</taxon>
        <taxon>Actinomycetota</taxon>
        <taxon>Actinomycetes</taxon>
        <taxon>Micrococcales</taxon>
        <taxon>Intrasporangiaceae</taxon>
        <taxon>Pedococcus</taxon>
    </lineage>
</organism>
<dbReference type="AlphaFoldDB" id="A0A502CPW7"/>
<sequence length="156" mass="16623">MPPREGPEDQTVRQYRYLLRTAPLDALEAAHIDALAAIDPAHREVVLRTVQAELVAGAHLRPDDITPLAHLATLGERRSPGVLTRSVPAPALTALADAVINSEPAFGLFSGYAAWDGLDPEPPEEQDDSEHAEKWHAAHATRDGTAPGMNGAFGGV</sequence>